<dbReference type="InterPro" id="IPR005077">
    <property type="entry name" value="Peptidase_C11"/>
</dbReference>
<protein>
    <submittedName>
        <fullName evidence="2">Uncharacterized protein</fullName>
    </submittedName>
</protein>
<dbReference type="PANTHER" id="PTHR37835">
    <property type="entry name" value="ALPHA-CLOSTRIPAIN"/>
    <property type="match status" value="1"/>
</dbReference>
<evidence type="ECO:0000313" key="3">
    <source>
        <dbReference type="Proteomes" id="UP000823612"/>
    </source>
</evidence>
<dbReference type="PROSITE" id="PS51257">
    <property type="entry name" value="PROKAR_LIPOPROTEIN"/>
    <property type="match status" value="1"/>
</dbReference>
<evidence type="ECO:0000256" key="1">
    <source>
        <dbReference type="SAM" id="SignalP"/>
    </source>
</evidence>
<sequence length="440" mass="50834">MKRTISILSLCLSALMLFSCLGPTENQQKPWCLIFYMEGGERDYFEQAYIRQAAAACWDSTSQGWQQKTAMTVLYNPSPSWQEKKEWKGTHRFYTRNGQLVKDTVFHDEFISSNDTTLGDYIRWARQKYPDHRYVLIPVGHGVGWYPISEPPYSVEHLRDTTLPWHPFITTAQLREAIAMSGGRIEMIYFNMCMMNQVESLAEWMESARYIMATNNPTPDVGSDYGMLVKTLQKEGDFKENMRQYLDWNFSIWKEFANGPFTPDLTLTDMDAFAQVLPAWKAFTNELLQSLGDTVRCTDAPARFGDSYEEGYIQAFRDSWTRYGFTFATDMRDYAYKAVSHTGNMDLIPLLRQVDEALANCCVFRRQHDDGNTLSFAITTPINIWDYTEHGDTYRNLRFCQETGWNQWIEKACQQMTPDAAKNKMVIRNGAPTGTCSANE</sequence>
<dbReference type="EMBL" id="JADIMZ010000070">
    <property type="protein sequence ID" value="MBO8432565.1"/>
    <property type="molecule type" value="Genomic_DNA"/>
</dbReference>
<reference evidence="2" key="2">
    <citation type="journal article" date="2021" name="PeerJ">
        <title>Extensive microbial diversity within the chicken gut microbiome revealed by metagenomics and culture.</title>
        <authorList>
            <person name="Gilroy R."/>
            <person name="Ravi A."/>
            <person name="Getino M."/>
            <person name="Pursley I."/>
            <person name="Horton D.L."/>
            <person name="Alikhan N.F."/>
            <person name="Baker D."/>
            <person name="Gharbi K."/>
            <person name="Hall N."/>
            <person name="Watson M."/>
            <person name="Adriaenssens E.M."/>
            <person name="Foster-Nyarko E."/>
            <person name="Jarju S."/>
            <person name="Secka A."/>
            <person name="Antonio M."/>
            <person name="Oren A."/>
            <person name="Chaudhuri R.R."/>
            <person name="La Ragione R."/>
            <person name="Hildebrand F."/>
            <person name="Pallen M.J."/>
        </authorList>
    </citation>
    <scope>NUCLEOTIDE SEQUENCE</scope>
    <source>
        <strain evidence="2">2889</strain>
    </source>
</reference>
<dbReference type="PANTHER" id="PTHR37835:SF1">
    <property type="entry name" value="ALPHA-CLOSTRIPAIN"/>
    <property type="match status" value="1"/>
</dbReference>
<dbReference type="Gene3D" id="3.40.50.11970">
    <property type="match status" value="1"/>
</dbReference>
<proteinExistence type="predicted"/>
<feature type="chain" id="PRO_5039129759" evidence="1">
    <location>
        <begin position="22"/>
        <end position="440"/>
    </location>
</feature>
<evidence type="ECO:0000313" key="2">
    <source>
        <dbReference type="EMBL" id="MBO8432565.1"/>
    </source>
</evidence>
<comment type="caution">
    <text evidence="2">The sequence shown here is derived from an EMBL/GenBank/DDBJ whole genome shotgun (WGS) entry which is preliminary data.</text>
</comment>
<keyword evidence="1" id="KW-0732">Signal</keyword>
<accession>A0A9D9DUX1</accession>
<feature type="signal peptide" evidence="1">
    <location>
        <begin position="1"/>
        <end position="21"/>
    </location>
</feature>
<organism evidence="2 3">
    <name type="scientific">Candidatus Pullibacteroides excrementavium</name>
    <dbReference type="NCBI Taxonomy" id="2840905"/>
    <lineage>
        <taxon>Bacteria</taxon>
        <taxon>Pseudomonadati</taxon>
        <taxon>Bacteroidota</taxon>
        <taxon>Bacteroidia</taxon>
        <taxon>Bacteroidales</taxon>
        <taxon>Candidatus Pullibacteroides</taxon>
    </lineage>
</organism>
<dbReference type="Pfam" id="PF03415">
    <property type="entry name" value="Peptidase_C11"/>
    <property type="match status" value="1"/>
</dbReference>
<gene>
    <name evidence="2" type="ORF">IAB08_04660</name>
</gene>
<name>A0A9D9DUX1_9BACT</name>
<reference evidence="2" key="1">
    <citation type="submission" date="2020-10" db="EMBL/GenBank/DDBJ databases">
        <authorList>
            <person name="Gilroy R."/>
        </authorList>
    </citation>
    <scope>NUCLEOTIDE SEQUENCE</scope>
    <source>
        <strain evidence="2">2889</strain>
    </source>
</reference>
<dbReference type="Proteomes" id="UP000823612">
    <property type="component" value="Unassembled WGS sequence"/>
</dbReference>
<dbReference type="AlphaFoldDB" id="A0A9D9DUX1"/>